<dbReference type="EMBL" id="LCDO01000001">
    <property type="protein sequence ID" value="KKS57376.1"/>
    <property type="molecule type" value="Genomic_DNA"/>
</dbReference>
<proteinExistence type="predicted"/>
<name>A0A0G1CFM7_9BACT</name>
<dbReference type="Pfam" id="PF13692">
    <property type="entry name" value="Glyco_trans_1_4"/>
    <property type="match status" value="1"/>
</dbReference>
<evidence type="ECO:0000313" key="1">
    <source>
        <dbReference type="EMBL" id="KKS57376.1"/>
    </source>
</evidence>
<reference evidence="1 2" key="1">
    <citation type="journal article" date="2015" name="Nature">
        <title>rRNA introns, odd ribosomes, and small enigmatic genomes across a large radiation of phyla.</title>
        <authorList>
            <person name="Brown C.T."/>
            <person name="Hug L.A."/>
            <person name="Thomas B.C."/>
            <person name="Sharon I."/>
            <person name="Castelle C.J."/>
            <person name="Singh A."/>
            <person name="Wilkins M.J."/>
            <person name="Williams K.H."/>
            <person name="Banfield J.F."/>
        </authorList>
    </citation>
    <scope>NUCLEOTIDE SEQUENCE [LARGE SCALE GENOMIC DNA]</scope>
</reference>
<evidence type="ECO:0000313" key="2">
    <source>
        <dbReference type="Proteomes" id="UP000034837"/>
    </source>
</evidence>
<accession>A0A0G1CFM7</accession>
<dbReference type="AlphaFoldDB" id="A0A0G1CFM7"/>
<dbReference type="PANTHER" id="PTHR12526">
    <property type="entry name" value="GLYCOSYLTRANSFERASE"/>
    <property type="match status" value="1"/>
</dbReference>
<organism evidence="1 2">
    <name type="scientific">Candidatus Magasanikbacteria bacterium GW2011_GWA2_42_32</name>
    <dbReference type="NCBI Taxonomy" id="1619039"/>
    <lineage>
        <taxon>Bacteria</taxon>
        <taxon>Candidatus Magasanikiibacteriota</taxon>
    </lineage>
</organism>
<gene>
    <name evidence="1" type="ORF">UV20_C0001G0016</name>
</gene>
<protein>
    <recommendedName>
        <fullName evidence="3">Glycosyl transferase family 1 domain-containing protein</fullName>
    </recommendedName>
</protein>
<comment type="caution">
    <text evidence="1">The sequence shown here is derived from an EMBL/GenBank/DDBJ whole genome shotgun (WGS) entry which is preliminary data.</text>
</comment>
<dbReference type="Proteomes" id="UP000034837">
    <property type="component" value="Unassembled WGS sequence"/>
</dbReference>
<dbReference type="Gene3D" id="3.40.50.2000">
    <property type="entry name" value="Glycogen Phosphorylase B"/>
    <property type="match status" value="2"/>
</dbReference>
<sequence>MKILMISLDKQIAQEGSRTALRMVLYGKKDELFILIPDYQSKPQFLLGDEERVHAEKIGGSNKFLQFINIYRRGKELIKKYGINFITTQDSFFTGLIGVLLKYGVLGILFKRFFKKSNNNKIKLEIQLHGDLYGSDYYRENDFFKYCLSRFNIKFADKIRVASHRNKETLIKKLKISKSNVRIKPVLINYDRFENYKLYKNIFRERYPGVHSKVFLWLGRMEPVKNLDFLVDVFKSVVEEKPDWLLVLVGEGSKKQELIEKVNRLNLDKNIVFESWTQDPAPYYKSADYVILPSLSEGYSLVAMEAAAAGTPIIMTDVGVANYELKPGPKVKIVPVGDKKGFIKAILEV</sequence>
<evidence type="ECO:0008006" key="3">
    <source>
        <dbReference type="Google" id="ProtNLM"/>
    </source>
</evidence>
<dbReference type="SUPFAM" id="SSF53756">
    <property type="entry name" value="UDP-Glycosyltransferase/glycogen phosphorylase"/>
    <property type="match status" value="1"/>
</dbReference>